<dbReference type="InterPro" id="IPR029058">
    <property type="entry name" value="AB_hydrolase_fold"/>
</dbReference>
<dbReference type="SUPFAM" id="SSF53474">
    <property type="entry name" value="alpha/beta-Hydrolases"/>
    <property type="match status" value="1"/>
</dbReference>
<evidence type="ECO:0000313" key="2">
    <source>
        <dbReference type="EMBL" id="RFU34706.1"/>
    </source>
</evidence>
<dbReference type="GO" id="GO:0016787">
    <property type="term" value="F:hydrolase activity"/>
    <property type="evidence" value="ECO:0007669"/>
    <property type="project" value="InterPro"/>
</dbReference>
<dbReference type="Pfam" id="PF07859">
    <property type="entry name" value="Abhydrolase_3"/>
    <property type="match status" value="1"/>
</dbReference>
<protein>
    <recommendedName>
        <fullName evidence="1">Alpha/beta hydrolase fold-3 domain-containing protein</fullName>
    </recommendedName>
</protein>
<dbReference type="EMBL" id="NCSJ02000017">
    <property type="protein sequence ID" value="RFU34706.1"/>
    <property type="molecule type" value="Genomic_DNA"/>
</dbReference>
<dbReference type="InterPro" id="IPR013094">
    <property type="entry name" value="AB_hydrolase_3"/>
</dbReference>
<proteinExistence type="predicted"/>
<accession>A0A3E2HMU7</accession>
<feature type="domain" description="Alpha/beta hydrolase fold-3" evidence="1">
    <location>
        <begin position="2"/>
        <end position="115"/>
    </location>
</feature>
<evidence type="ECO:0000259" key="1">
    <source>
        <dbReference type="Pfam" id="PF07859"/>
    </source>
</evidence>
<evidence type="ECO:0000313" key="3">
    <source>
        <dbReference type="Proteomes" id="UP000258309"/>
    </source>
</evidence>
<organism evidence="2 3">
    <name type="scientific">Scytalidium lignicola</name>
    <name type="common">Hyphomycete</name>
    <dbReference type="NCBI Taxonomy" id="5539"/>
    <lineage>
        <taxon>Eukaryota</taxon>
        <taxon>Fungi</taxon>
        <taxon>Dikarya</taxon>
        <taxon>Ascomycota</taxon>
        <taxon>Pezizomycotina</taxon>
        <taxon>Leotiomycetes</taxon>
        <taxon>Leotiomycetes incertae sedis</taxon>
        <taxon>Scytalidium</taxon>
    </lineage>
</organism>
<keyword evidence="3" id="KW-1185">Reference proteome</keyword>
<gene>
    <name evidence="2" type="ORF">B7463_g1633</name>
</gene>
<dbReference type="STRING" id="5539.A0A3E2HMU7"/>
<dbReference type="Gene3D" id="3.40.50.1820">
    <property type="entry name" value="alpha/beta hydrolase"/>
    <property type="match status" value="1"/>
</dbReference>
<name>A0A3E2HMU7_SCYLI</name>
<feature type="non-terminal residue" evidence="2">
    <location>
        <position position="1"/>
    </location>
</feature>
<dbReference type="OrthoDB" id="433474at2759"/>
<dbReference type="AlphaFoldDB" id="A0A3E2HMU7"/>
<dbReference type="Proteomes" id="UP000258309">
    <property type="component" value="Unassembled WGS sequence"/>
</dbReference>
<reference evidence="2 3" key="1">
    <citation type="submission" date="2018-05" db="EMBL/GenBank/DDBJ databases">
        <title>Draft genome sequence of Scytalidium lignicola DSM 105466, a ubiquitous saprotrophic fungus.</title>
        <authorList>
            <person name="Buettner E."/>
            <person name="Gebauer A.M."/>
            <person name="Hofrichter M."/>
            <person name="Liers C."/>
            <person name="Kellner H."/>
        </authorList>
    </citation>
    <scope>NUCLEOTIDE SEQUENCE [LARGE SCALE GENOMIC DNA]</scope>
    <source>
        <strain evidence="2 3">DSM 105466</strain>
    </source>
</reference>
<feature type="non-terminal residue" evidence="2">
    <location>
        <position position="117"/>
    </location>
</feature>
<comment type="caution">
    <text evidence="2">The sequence shown here is derived from an EMBL/GenBank/DDBJ whole genome shotgun (WGS) entry which is preliminary data.</text>
</comment>
<sequence>MTAASVMVARNKQYPKLHAQMLLCPMLDGRVITISSKQSHTNTPCSGVFNATAWETVLGDRRRTPDVSELLAPARATNLSDHPPAIIDVGECEVFRDEAVAYASKMWECGSSAELYV</sequence>